<protein>
    <submittedName>
        <fullName evidence="2">Transglutaminase family protein</fullName>
    </submittedName>
</protein>
<name>A0A7T4UR63_9GAMM</name>
<dbReference type="Gene3D" id="3.10.620.30">
    <property type="match status" value="1"/>
</dbReference>
<dbReference type="Proteomes" id="UP000596063">
    <property type="component" value="Chromosome"/>
</dbReference>
<reference evidence="2 3" key="1">
    <citation type="submission" date="2020-12" db="EMBL/GenBank/DDBJ databases">
        <authorList>
            <person name="Shan Y."/>
        </authorList>
    </citation>
    <scope>NUCLEOTIDE SEQUENCE [LARGE SCALE GENOMIC DNA]</scope>
    <source>
        <strain evidence="3">csc3.9</strain>
    </source>
</reference>
<dbReference type="InterPro" id="IPR018667">
    <property type="entry name" value="DUF2126"/>
</dbReference>
<dbReference type="Pfam" id="PF01841">
    <property type="entry name" value="Transglut_core"/>
    <property type="match status" value="1"/>
</dbReference>
<dbReference type="PANTHER" id="PTHR33490:SF1">
    <property type="entry name" value="SLL1233 PROTEIN"/>
    <property type="match status" value="1"/>
</dbReference>
<dbReference type="SMART" id="SM00460">
    <property type="entry name" value="TGc"/>
    <property type="match status" value="1"/>
</dbReference>
<dbReference type="AlphaFoldDB" id="A0A7T4UR63"/>
<dbReference type="EMBL" id="CP066167">
    <property type="protein sequence ID" value="QQD18035.1"/>
    <property type="molecule type" value="Genomic_DNA"/>
</dbReference>
<dbReference type="PANTHER" id="PTHR33490">
    <property type="entry name" value="BLR5614 PROTEIN-RELATED"/>
    <property type="match status" value="1"/>
</dbReference>
<dbReference type="KEGG" id="snan:I6N98_17095"/>
<dbReference type="InterPro" id="IPR038765">
    <property type="entry name" value="Papain-like_cys_pep_sf"/>
</dbReference>
<feature type="domain" description="Transglutaminase-like" evidence="1">
    <location>
        <begin position="172"/>
        <end position="248"/>
    </location>
</feature>
<dbReference type="SUPFAM" id="SSF54001">
    <property type="entry name" value="Cysteine proteinases"/>
    <property type="match status" value="1"/>
</dbReference>
<evidence type="ECO:0000313" key="2">
    <source>
        <dbReference type="EMBL" id="QQD18035.1"/>
    </source>
</evidence>
<gene>
    <name evidence="2" type="ORF">I6N98_17095</name>
</gene>
<sequence>MTIRVAINHNTYYKFDRLVELSPHVIRLRPAPHSRTPIKSYSLKVSPKDHFLNWQQDAFGNYLARVVFPEKTRELSVEVEVIADMTVINPFDFFLEEYAEHFPFTYPEQLQKELTPYLEKRPQGPKFEAMLNSISLEERRTIDMLVAVNQLVEGAIDYAIRMEPGVQSPEETLEKAVGSCRDSGWLLVQLFRHLGLAARFASGYLVQLASDEKSLDGPSGPEQDFTDLHAWCEVYIPGAGWIGLDPTSGLFASEGHIPLACTPDPVSAAPIDGFMDECEVDFDFSNEVTRVHEDPRVTKPYSDAQWADILTLGDHIDEQLTARDVRLTMGGEPTFVSVDDMESAQWNTAALGAEKLSLAKTLLLRLRDHFAPKGLLHYGQGKWYPGEEVPRWALGLFWRTDGEPLWSRPHLLARVDKDYGHDSALAEKFTERVVVRLGVDQKYAQPAYEDALHYLLQEQKVPKNIDALAFRVKGDLDRRRLARLVERGFNTPTGFVLPLEWNGRAWQSSVWETRRERLILIPGDSPMGLRLPLGDLPALTEEELPPDRDPFEPKPELAPRVAYADGDWPAVLGQTVSPQVADAAKPASGGSPAQSKTEVRPLVRTALCIEARDGKLHAFLPPLYALEHYVALLAVLEEVAAELDAPMILEGYEPPRDPRMQKLLVTPDPGVIEVNIHPAKNWRELVANTNELYAAARESRLGTEKFMLDGRHTGTGGGNHITLGGATPADSPMLRRPDLLRSLVSFWQHHPSLSYLFSSAFVGPTSQAPRADEGRDEMLYEMEIAFQQMPEGLSEKPWLIDRLMRNLLVDITGNTHRAEFCIDKLYAPGSATGRLGLLEFRGFEMPPHARMALVQALLIRAMVARFWDEPYRKPLVRWGTSLHDKFMLPHFIWEDVKEVAADLQSRGYDFKSEWLLPFEEFRFPHYGRISLEGIEIELRWAIEPWHVLGEEVGSFGTARYVDSSVERLQVKVSGLTDSRYVLACNGRRVPLHNTGRQGEYVAGVRYRAWAPPSALHPTIGVHTPLVFDLIDTWNGRSVGGCSYHVSHPGGRSYETFPVNAFEAESRRINRFDTVSHTPGPYTPRPDVDAVREFFAEPPRPMSPPPEESPGEYPHTLDLRRAANWIG</sequence>
<evidence type="ECO:0000259" key="1">
    <source>
        <dbReference type="SMART" id="SM00460"/>
    </source>
</evidence>
<accession>A0A7T4UR63</accession>
<dbReference type="InterPro" id="IPR002931">
    <property type="entry name" value="Transglutaminase-like"/>
</dbReference>
<keyword evidence="3" id="KW-1185">Reference proteome</keyword>
<proteinExistence type="predicted"/>
<dbReference type="InterPro" id="IPR013589">
    <property type="entry name" value="Bac_transglu_N"/>
</dbReference>
<organism evidence="2 3">
    <name type="scientific">Spongiibacter nanhainus</name>
    <dbReference type="NCBI Taxonomy" id="2794344"/>
    <lineage>
        <taxon>Bacteria</taxon>
        <taxon>Pseudomonadati</taxon>
        <taxon>Pseudomonadota</taxon>
        <taxon>Gammaproteobacteria</taxon>
        <taxon>Cellvibrionales</taxon>
        <taxon>Spongiibacteraceae</taxon>
        <taxon>Spongiibacter</taxon>
    </lineage>
</organism>
<dbReference type="RefSeq" id="WP_198569533.1">
    <property type="nucleotide sequence ID" value="NZ_CP066167.1"/>
</dbReference>
<evidence type="ECO:0000313" key="3">
    <source>
        <dbReference type="Proteomes" id="UP000596063"/>
    </source>
</evidence>
<dbReference type="Pfam" id="PF08379">
    <property type="entry name" value="Bact_transglu_N"/>
    <property type="match status" value="1"/>
</dbReference>
<dbReference type="Pfam" id="PF09899">
    <property type="entry name" value="DUF2126"/>
    <property type="match status" value="1"/>
</dbReference>